<organism evidence="2 3">
    <name type="scientific">Vitrella brassicaformis (strain CCMP3155)</name>
    <dbReference type="NCBI Taxonomy" id="1169540"/>
    <lineage>
        <taxon>Eukaryota</taxon>
        <taxon>Sar</taxon>
        <taxon>Alveolata</taxon>
        <taxon>Colpodellida</taxon>
        <taxon>Vitrellaceae</taxon>
        <taxon>Vitrella</taxon>
    </lineage>
</organism>
<proteinExistence type="predicted"/>
<name>A0A0G4EMV9_VITBC</name>
<accession>A0A0G4EMV9</accession>
<keyword evidence="3" id="KW-1185">Reference proteome</keyword>
<dbReference type="Proteomes" id="UP000041254">
    <property type="component" value="Unassembled WGS sequence"/>
</dbReference>
<keyword evidence="1" id="KW-0732">Signal</keyword>
<evidence type="ECO:0000313" key="2">
    <source>
        <dbReference type="EMBL" id="CEL98320.1"/>
    </source>
</evidence>
<sequence length="191" mass="20237">MMRFGFGIVVVVGLAAIVRPLLAAQRSHGQDVSTVESSMVQQQIQMGKAIYQSAMKLNTAANELTIAAEELTQSAIQAINVAIDKAHSIAMMQMTAATESHQQPESKLCWVVVGRILGGSTRACGTGGVCVVSEAIQEKHVCGGSSFEGPKFCYSMRYLGVCASDGLAAMCHKTTDEGERPKIAGSSVKKR</sequence>
<dbReference type="PhylomeDB" id="A0A0G4EMV9"/>
<dbReference type="InParanoid" id="A0A0G4EMV9"/>
<feature type="signal peptide" evidence="1">
    <location>
        <begin position="1"/>
        <end position="23"/>
    </location>
</feature>
<dbReference type="EMBL" id="CDMY01000267">
    <property type="protein sequence ID" value="CEL98320.1"/>
    <property type="molecule type" value="Genomic_DNA"/>
</dbReference>
<evidence type="ECO:0000313" key="3">
    <source>
        <dbReference type="Proteomes" id="UP000041254"/>
    </source>
</evidence>
<dbReference type="VEuPathDB" id="CryptoDB:Vbra_7924"/>
<dbReference type="AlphaFoldDB" id="A0A0G4EMV9"/>
<protein>
    <submittedName>
        <fullName evidence="2">Uncharacterized protein</fullName>
    </submittedName>
</protein>
<feature type="chain" id="PRO_5005187887" evidence="1">
    <location>
        <begin position="24"/>
        <end position="191"/>
    </location>
</feature>
<evidence type="ECO:0000256" key="1">
    <source>
        <dbReference type="SAM" id="SignalP"/>
    </source>
</evidence>
<reference evidence="2 3" key="1">
    <citation type="submission" date="2014-11" db="EMBL/GenBank/DDBJ databases">
        <authorList>
            <person name="Zhu J."/>
            <person name="Qi W."/>
            <person name="Song R."/>
        </authorList>
    </citation>
    <scope>NUCLEOTIDE SEQUENCE [LARGE SCALE GENOMIC DNA]</scope>
</reference>
<gene>
    <name evidence="2" type="ORF">Vbra_7924</name>
</gene>